<name>A0A8T0HPE7_CERPU</name>
<sequence>MRSYFQCIHRHGFNQPLALDLDGSHGMLLGLKELSKSGDQSFDPAAERAVSFDTTITPYSLSGSKDTVVISCKSLCIIVSSIFEDLRNAKLGEIREESEGEEDEVNSSLRKEKLRSSKSKVQKRYDSHRKSQTIWAITLPWAKPILASDRIFIL</sequence>
<proteinExistence type="predicted"/>
<keyword evidence="3" id="KW-1185">Reference proteome</keyword>
<reference evidence="2" key="1">
    <citation type="submission" date="2020-06" db="EMBL/GenBank/DDBJ databases">
        <title>WGS assembly of Ceratodon purpureus strain R40.</title>
        <authorList>
            <person name="Carey S.B."/>
            <person name="Jenkins J."/>
            <person name="Shu S."/>
            <person name="Lovell J.T."/>
            <person name="Sreedasyam A."/>
            <person name="Maumus F."/>
            <person name="Tiley G.P."/>
            <person name="Fernandez-Pozo N."/>
            <person name="Barry K."/>
            <person name="Chen C."/>
            <person name="Wang M."/>
            <person name="Lipzen A."/>
            <person name="Daum C."/>
            <person name="Saski C.A."/>
            <person name="Payton A.C."/>
            <person name="Mcbreen J.C."/>
            <person name="Conrad R.E."/>
            <person name="Kollar L.M."/>
            <person name="Olsson S."/>
            <person name="Huttunen S."/>
            <person name="Landis J.B."/>
            <person name="Wickett N.J."/>
            <person name="Johnson M.G."/>
            <person name="Rensing S.A."/>
            <person name="Grimwood J."/>
            <person name="Schmutz J."/>
            <person name="Mcdaniel S.F."/>
        </authorList>
    </citation>
    <scope>NUCLEOTIDE SEQUENCE</scope>
    <source>
        <strain evidence="2">R40</strain>
    </source>
</reference>
<dbReference type="Proteomes" id="UP000822688">
    <property type="component" value="Chromosome V"/>
</dbReference>
<feature type="region of interest" description="Disordered" evidence="1">
    <location>
        <begin position="96"/>
        <end position="125"/>
    </location>
</feature>
<protein>
    <submittedName>
        <fullName evidence="2">Uncharacterized protein</fullName>
    </submittedName>
</protein>
<organism evidence="2 3">
    <name type="scientific">Ceratodon purpureus</name>
    <name type="common">Fire moss</name>
    <name type="synonym">Dicranum purpureum</name>
    <dbReference type="NCBI Taxonomy" id="3225"/>
    <lineage>
        <taxon>Eukaryota</taxon>
        <taxon>Viridiplantae</taxon>
        <taxon>Streptophyta</taxon>
        <taxon>Embryophyta</taxon>
        <taxon>Bryophyta</taxon>
        <taxon>Bryophytina</taxon>
        <taxon>Bryopsida</taxon>
        <taxon>Dicranidae</taxon>
        <taxon>Pseudoditrichales</taxon>
        <taxon>Ditrichaceae</taxon>
        <taxon>Ceratodon</taxon>
    </lineage>
</organism>
<evidence type="ECO:0000256" key="1">
    <source>
        <dbReference type="SAM" id="MobiDB-lite"/>
    </source>
</evidence>
<accession>A0A8T0HPE7</accession>
<evidence type="ECO:0000313" key="2">
    <source>
        <dbReference type="EMBL" id="KAG0572706.1"/>
    </source>
</evidence>
<gene>
    <name evidence="2" type="ORF">KC19_VG119000</name>
</gene>
<dbReference type="AlphaFoldDB" id="A0A8T0HPE7"/>
<comment type="caution">
    <text evidence="2">The sequence shown here is derived from an EMBL/GenBank/DDBJ whole genome shotgun (WGS) entry which is preliminary data.</text>
</comment>
<dbReference type="EMBL" id="CM026426">
    <property type="protein sequence ID" value="KAG0572706.1"/>
    <property type="molecule type" value="Genomic_DNA"/>
</dbReference>
<evidence type="ECO:0000313" key="3">
    <source>
        <dbReference type="Proteomes" id="UP000822688"/>
    </source>
</evidence>